<evidence type="ECO:0000313" key="3">
    <source>
        <dbReference type="EMBL" id="AUX21558.1"/>
    </source>
</evidence>
<dbReference type="Gene3D" id="3.40.50.12780">
    <property type="entry name" value="N-terminal domain of ligase-like"/>
    <property type="match status" value="1"/>
</dbReference>
<dbReference type="OrthoDB" id="9799237at2"/>
<dbReference type="AlphaFoldDB" id="A0A4P2PYA6"/>
<dbReference type="Pfam" id="PF00501">
    <property type="entry name" value="AMP-binding"/>
    <property type="match status" value="1"/>
</dbReference>
<dbReference type="PANTHER" id="PTHR45527:SF1">
    <property type="entry name" value="FATTY ACID SYNTHASE"/>
    <property type="match status" value="1"/>
</dbReference>
<dbReference type="PANTHER" id="PTHR45527">
    <property type="entry name" value="NONRIBOSOMAL PEPTIDE SYNTHETASE"/>
    <property type="match status" value="1"/>
</dbReference>
<dbReference type="Proteomes" id="UP000295781">
    <property type="component" value="Chromosome"/>
</dbReference>
<dbReference type="InterPro" id="IPR020845">
    <property type="entry name" value="AMP-binding_CS"/>
</dbReference>
<dbReference type="GO" id="GO:0005737">
    <property type="term" value="C:cytoplasm"/>
    <property type="evidence" value="ECO:0007669"/>
    <property type="project" value="TreeGrafter"/>
</dbReference>
<dbReference type="InterPro" id="IPR000873">
    <property type="entry name" value="AMP-dep_synth/lig_dom"/>
</dbReference>
<feature type="domain" description="AMP-dependent synthetase/ligase" evidence="1">
    <location>
        <begin position="17"/>
        <end position="397"/>
    </location>
</feature>
<gene>
    <name evidence="3" type="ORF">SOCEGT47_020440</name>
</gene>
<dbReference type="Gene3D" id="3.30.300.30">
    <property type="match status" value="1"/>
</dbReference>
<accession>A0A4P2PYA6</accession>
<dbReference type="RefSeq" id="WP_129346862.1">
    <property type="nucleotide sequence ID" value="NZ_CP012670.1"/>
</dbReference>
<dbReference type="GO" id="GO:0044550">
    <property type="term" value="P:secondary metabolite biosynthetic process"/>
    <property type="evidence" value="ECO:0007669"/>
    <property type="project" value="TreeGrafter"/>
</dbReference>
<dbReference type="GO" id="GO:0031177">
    <property type="term" value="F:phosphopantetheine binding"/>
    <property type="evidence" value="ECO:0007669"/>
    <property type="project" value="TreeGrafter"/>
</dbReference>
<dbReference type="PROSITE" id="PS00455">
    <property type="entry name" value="AMP_BINDING"/>
    <property type="match status" value="1"/>
</dbReference>
<protein>
    <recommendedName>
        <fullName evidence="5">D-alanine--poly(Phosphoribitol) ligase</fullName>
    </recommendedName>
</protein>
<reference evidence="3 4" key="1">
    <citation type="submission" date="2015-09" db="EMBL/GenBank/DDBJ databases">
        <title>Sorangium comparison.</title>
        <authorList>
            <person name="Zaburannyi N."/>
            <person name="Bunk B."/>
            <person name="Overmann J."/>
            <person name="Mueller R."/>
        </authorList>
    </citation>
    <scope>NUCLEOTIDE SEQUENCE [LARGE SCALE GENOMIC DNA]</scope>
    <source>
        <strain evidence="3 4">So ceGT47</strain>
    </source>
</reference>
<dbReference type="InterPro" id="IPR045851">
    <property type="entry name" value="AMP-bd_C_sf"/>
</dbReference>
<evidence type="ECO:0000313" key="4">
    <source>
        <dbReference type="Proteomes" id="UP000295781"/>
    </source>
</evidence>
<evidence type="ECO:0000259" key="2">
    <source>
        <dbReference type="Pfam" id="PF13193"/>
    </source>
</evidence>
<feature type="domain" description="AMP-binding enzyme C-terminal" evidence="2">
    <location>
        <begin position="451"/>
        <end position="525"/>
    </location>
</feature>
<sequence>MSRAEPPRRPDHLAAYLEASAARVPDRVAVVDVDGAPLTFAALDDRAERVAAFLRSRGVGPGDRVGFILSKGAAALAVLFGALKAGAAYVPIDAGAPAERDRAILAGCGVRALFALPRNLEALVAIAPSALPETVVVVPPPGGGAADDGGAPGALAGLAVPFRDALAHARAPLEGRARRASDLACILYTSGSTGVPKGVMITHENAVSFVEWCSEVFALTPDDRFSSHAPLHFDLSVFDIHVSLKHGAQVHLIPEDVGQDPRALARFIADRRLTVWYSAPSVLALMAQLGGLERVDASALRLVLFAGEVFPVRHLRRLVERWPGPDYYNLYGPTETNVCTFARVPTPVPQDRIEPYPIGEPCSHCAALVLDQEGRPVEAGGCGLLYISGPSVFAGYWGAPDETAARFIERDGRRWFNTGDVVRVEPGAGYVYVGRVDRMVKRRGHRIELGEVESGLYRHEQTREAAVVAVNEPEGVRIVAFLVSRTGARPTLIELKRHCAAVLPSTMSPDAFLFLDALPRTSTGKVDYQALARLVPAGAGEPNPRSR</sequence>
<dbReference type="InterPro" id="IPR042099">
    <property type="entry name" value="ANL_N_sf"/>
</dbReference>
<name>A0A4P2PYA6_SORCE</name>
<evidence type="ECO:0000259" key="1">
    <source>
        <dbReference type="Pfam" id="PF00501"/>
    </source>
</evidence>
<dbReference type="InterPro" id="IPR010071">
    <property type="entry name" value="AA_adenyl_dom"/>
</dbReference>
<dbReference type="Pfam" id="PF13193">
    <property type="entry name" value="AMP-binding_C"/>
    <property type="match status" value="1"/>
</dbReference>
<dbReference type="EMBL" id="CP012670">
    <property type="protein sequence ID" value="AUX21558.1"/>
    <property type="molecule type" value="Genomic_DNA"/>
</dbReference>
<dbReference type="InterPro" id="IPR025110">
    <property type="entry name" value="AMP-bd_C"/>
</dbReference>
<dbReference type="GO" id="GO:0043041">
    <property type="term" value="P:amino acid activation for nonribosomal peptide biosynthetic process"/>
    <property type="evidence" value="ECO:0007669"/>
    <property type="project" value="TreeGrafter"/>
</dbReference>
<dbReference type="SUPFAM" id="SSF56801">
    <property type="entry name" value="Acetyl-CoA synthetase-like"/>
    <property type="match status" value="1"/>
</dbReference>
<proteinExistence type="predicted"/>
<evidence type="ECO:0008006" key="5">
    <source>
        <dbReference type="Google" id="ProtNLM"/>
    </source>
</evidence>
<dbReference type="NCBIfam" id="TIGR01733">
    <property type="entry name" value="AA-adenyl-dom"/>
    <property type="match status" value="1"/>
</dbReference>
<organism evidence="3 4">
    <name type="scientific">Sorangium cellulosum</name>
    <name type="common">Polyangium cellulosum</name>
    <dbReference type="NCBI Taxonomy" id="56"/>
    <lineage>
        <taxon>Bacteria</taxon>
        <taxon>Pseudomonadati</taxon>
        <taxon>Myxococcota</taxon>
        <taxon>Polyangia</taxon>
        <taxon>Polyangiales</taxon>
        <taxon>Polyangiaceae</taxon>
        <taxon>Sorangium</taxon>
    </lineage>
</organism>